<proteinExistence type="predicted"/>
<protein>
    <submittedName>
        <fullName evidence="1">Uncharacterized protein</fullName>
    </submittedName>
</protein>
<evidence type="ECO:0000313" key="1">
    <source>
        <dbReference type="EMBL" id="DAD76268.1"/>
    </source>
</evidence>
<reference evidence="1" key="1">
    <citation type="journal article" date="2021" name="Proc. Natl. Acad. Sci. U.S.A.">
        <title>A Catalog of Tens of Thousands of Viruses from Human Metagenomes Reveals Hidden Associations with Chronic Diseases.</title>
        <authorList>
            <person name="Tisza M.J."/>
            <person name="Buck C.B."/>
        </authorList>
    </citation>
    <scope>NUCLEOTIDE SEQUENCE</scope>
    <source>
        <strain evidence="1">CtrfD19</strain>
    </source>
</reference>
<dbReference type="EMBL" id="BK014797">
    <property type="protein sequence ID" value="DAD76268.1"/>
    <property type="molecule type" value="Genomic_DNA"/>
</dbReference>
<sequence>MTDEVEYGTVKLNMRFPLDKKSLYNPASCPSGE</sequence>
<name>A0A8S5M207_9CAUD</name>
<organism evidence="1">
    <name type="scientific">Siphoviridae sp. ctrfD19</name>
    <dbReference type="NCBI Taxonomy" id="2826478"/>
    <lineage>
        <taxon>Viruses</taxon>
        <taxon>Duplodnaviria</taxon>
        <taxon>Heunggongvirae</taxon>
        <taxon>Uroviricota</taxon>
        <taxon>Caudoviricetes</taxon>
    </lineage>
</organism>
<accession>A0A8S5M207</accession>